<evidence type="ECO:0000313" key="4">
    <source>
        <dbReference type="Proteomes" id="UP001232148"/>
    </source>
</evidence>
<dbReference type="PANTHER" id="PTHR33365">
    <property type="entry name" value="YALI0B05434P"/>
    <property type="match status" value="1"/>
</dbReference>
<protein>
    <recommendedName>
        <fullName evidence="5">Tat pathway signal sequence</fullName>
    </recommendedName>
</protein>
<proteinExistence type="inferred from homology"/>
<sequence>MTPDERFVGWNDAVNQNWMTILEGSGDGIWIPDAVDYGLNQGFPAPSNEKHQGNKTGQFYHISNQHQLHCLNIMRMAHYSRIEDLKWLSDDGKKQAAYHFEHCVEYLRLTIMCGDSLVVEANSPPGSPDSEVLDAWGKPLGWGITKQCINWENLRQWQRYQLEAWRKA</sequence>
<reference evidence="3" key="1">
    <citation type="submission" date="2021-06" db="EMBL/GenBank/DDBJ databases">
        <title>Comparative genomics, transcriptomics and evolutionary studies reveal genomic signatures of adaptation to plant cell wall in hemibiotrophic fungi.</title>
        <authorList>
            <consortium name="DOE Joint Genome Institute"/>
            <person name="Baroncelli R."/>
            <person name="Diaz J.F."/>
            <person name="Benocci T."/>
            <person name="Peng M."/>
            <person name="Battaglia E."/>
            <person name="Haridas S."/>
            <person name="Andreopoulos W."/>
            <person name="Labutti K."/>
            <person name="Pangilinan J."/>
            <person name="Floch G.L."/>
            <person name="Makela M.R."/>
            <person name="Henrissat B."/>
            <person name="Grigoriev I.V."/>
            <person name="Crouch J.A."/>
            <person name="De Vries R.P."/>
            <person name="Sukno S.A."/>
            <person name="Thon M.R."/>
        </authorList>
    </citation>
    <scope>NUCLEOTIDE SEQUENCE</scope>
    <source>
        <strain evidence="3">MAFF235873</strain>
    </source>
</reference>
<dbReference type="AlphaFoldDB" id="A0AAD9HD54"/>
<dbReference type="Proteomes" id="UP001232148">
    <property type="component" value="Unassembled WGS sequence"/>
</dbReference>
<evidence type="ECO:0000256" key="2">
    <source>
        <dbReference type="ARBA" id="ARBA00035112"/>
    </source>
</evidence>
<dbReference type="Pfam" id="PF11807">
    <property type="entry name" value="UstYa"/>
    <property type="match status" value="1"/>
</dbReference>
<comment type="similarity">
    <text evidence="2">Belongs to the ustYa family.</text>
</comment>
<dbReference type="InterPro" id="IPR021765">
    <property type="entry name" value="UstYa-like"/>
</dbReference>
<dbReference type="PANTHER" id="PTHR33365:SF4">
    <property type="entry name" value="CYCLOCHLOROTINE BIOSYNTHESIS PROTEIN O"/>
    <property type="match status" value="1"/>
</dbReference>
<evidence type="ECO:0000256" key="1">
    <source>
        <dbReference type="ARBA" id="ARBA00004685"/>
    </source>
</evidence>
<comment type="caution">
    <text evidence="3">The sequence shown here is derived from an EMBL/GenBank/DDBJ whole genome shotgun (WGS) entry which is preliminary data.</text>
</comment>
<evidence type="ECO:0000313" key="3">
    <source>
        <dbReference type="EMBL" id="KAK2025762.1"/>
    </source>
</evidence>
<evidence type="ECO:0008006" key="5">
    <source>
        <dbReference type="Google" id="ProtNLM"/>
    </source>
</evidence>
<name>A0AAD9HD54_9PEZI</name>
<dbReference type="GO" id="GO:0043386">
    <property type="term" value="P:mycotoxin biosynthetic process"/>
    <property type="evidence" value="ECO:0007669"/>
    <property type="project" value="InterPro"/>
</dbReference>
<organism evidence="3 4">
    <name type="scientific">Colletotrichum zoysiae</name>
    <dbReference type="NCBI Taxonomy" id="1216348"/>
    <lineage>
        <taxon>Eukaryota</taxon>
        <taxon>Fungi</taxon>
        <taxon>Dikarya</taxon>
        <taxon>Ascomycota</taxon>
        <taxon>Pezizomycotina</taxon>
        <taxon>Sordariomycetes</taxon>
        <taxon>Hypocreomycetidae</taxon>
        <taxon>Glomerellales</taxon>
        <taxon>Glomerellaceae</taxon>
        <taxon>Colletotrichum</taxon>
        <taxon>Colletotrichum graminicola species complex</taxon>
    </lineage>
</organism>
<gene>
    <name evidence="3" type="ORF">LX32DRAFT_675189</name>
</gene>
<accession>A0AAD9HD54</accession>
<comment type="pathway">
    <text evidence="1">Mycotoxin biosynthesis.</text>
</comment>
<dbReference type="EMBL" id="MU842930">
    <property type="protein sequence ID" value="KAK2025762.1"/>
    <property type="molecule type" value="Genomic_DNA"/>
</dbReference>
<keyword evidence="4" id="KW-1185">Reference proteome</keyword>